<accession>A0A2M4CJ35</accession>
<dbReference type="AlphaFoldDB" id="A0A2M4CJ35"/>
<protein>
    <submittedName>
        <fullName evidence="1">Putative agap013250-pa-like protein</fullName>
    </submittedName>
</protein>
<evidence type="ECO:0000313" key="1">
    <source>
        <dbReference type="EMBL" id="MBW65372.1"/>
    </source>
</evidence>
<name>A0A2M4CJ35_ANODA</name>
<sequence length="83" mass="9789">MRPMLRERNENASALLRRILEEEFDQTVVNFIRKQDTQMRLAITPKDKLIITLRFLAAGQDYKSLEYSYRVSKHFGLLLSGIM</sequence>
<organism evidence="1">
    <name type="scientific">Anopheles darlingi</name>
    <name type="common">Mosquito</name>
    <dbReference type="NCBI Taxonomy" id="43151"/>
    <lineage>
        <taxon>Eukaryota</taxon>
        <taxon>Metazoa</taxon>
        <taxon>Ecdysozoa</taxon>
        <taxon>Arthropoda</taxon>
        <taxon>Hexapoda</taxon>
        <taxon>Insecta</taxon>
        <taxon>Pterygota</taxon>
        <taxon>Neoptera</taxon>
        <taxon>Endopterygota</taxon>
        <taxon>Diptera</taxon>
        <taxon>Nematocera</taxon>
        <taxon>Culicoidea</taxon>
        <taxon>Culicidae</taxon>
        <taxon>Anophelinae</taxon>
        <taxon>Anopheles</taxon>
    </lineage>
</organism>
<dbReference type="EMBL" id="GGFL01001194">
    <property type="protein sequence ID" value="MBW65372.1"/>
    <property type="molecule type" value="Transcribed_RNA"/>
</dbReference>
<proteinExistence type="predicted"/>
<reference evidence="1" key="1">
    <citation type="submission" date="2018-01" db="EMBL/GenBank/DDBJ databases">
        <title>An insight into the sialome of Amazonian anophelines.</title>
        <authorList>
            <person name="Ribeiro J.M."/>
            <person name="Scarpassa V."/>
            <person name="Calvo E."/>
        </authorList>
    </citation>
    <scope>NUCLEOTIDE SEQUENCE</scope>
</reference>